<sequence length="84" mass="9940">MPIDFNAFCFKGQGTCNINFRSSERHIFILLCSAINSHYFPAFHLFKRSNFEKRKAQSEGKKNHIMQLSICTTKTSRRHRTHDY</sequence>
<protein>
    <submittedName>
        <fullName evidence="1">Uncharacterized protein</fullName>
    </submittedName>
</protein>
<organism evidence="1 2">
    <name type="scientific">Xenopus laevis</name>
    <name type="common">African clawed frog</name>
    <dbReference type="NCBI Taxonomy" id="8355"/>
    <lineage>
        <taxon>Eukaryota</taxon>
        <taxon>Metazoa</taxon>
        <taxon>Chordata</taxon>
        <taxon>Craniata</taxon>
        <taxon>Vertebrata</taxon>
        <taxon>Euteleostomi</taxon>
        <taxon>Amphibia</taxon>
        <taxon>Batrachia</taxon>
        <taxon>Anura</taxon>
        <taxon>Pipoidea</taxon>
        <taxon>Pipidae</taxon>
        <taxon>Xenopodinae</taxon>
        <taxon>Xenopus</taxon>
        <taxon>Xenopus</taxon>
    </lineage>
</organism>
<dbReference type="Proteomes" id="UP000694892">
    <property type="component" value="Chromosome 2L"/>
</dbReference>
<name>A0A974DN76_XENLA</name>
<accession>A0A974DN76</accession>
<proteinExistence type="predicted"/>
<reference evidence="2" key="1">
    <citation type="journal article" date="2016" name="Nature">
        <title>Genome evolution in the allotetraploid frog Xenopus laevis.</title>
        <authorList>
            <person name="Session A.M."/>
            <person name="Uno Y."/>
            <person name="Kwon T."/>
            <person name="Chapman J.A."/>
            <person name="Toyoda A."/>
            <person name="Takahashi S."/>
            <person name="Fukui A."/>
            <person name="Hikosaka A."/>
            <person name="Suzuki A."/>
            <person name="Kondo M."/>
            <person name="van Heeringen S.J."/>
            <person name="Quigley I."/>
            <person name="Heinz S."/>
            <person name="Ogino H."/>
            <person name="Ochi H."/>
            <person name="Hellsten U."/>
            <person name="Lyons J.B."/>
            <person name="Simakov O."/>
            <person name="Putnam N."/>
            <person name="Stites J."/>
            <person name="Kuroki Y."/>
            <person name="Tanaka T."/>
            <person name="Michiue T."/>
            <person name="Watanabe M."/>
            <person name="Bogdanovic O."/>
            <person name="Lister R."/>
            <person name="Georgiou G."/>
            <person name="Paranjpe S.S."/>
            <person name="van Kruijsbergen I."/>
            <person name="Shu S."/>
            <person name="Carlson J."/>
            <person name="Kinoshita T."/>
            <person name="Ohta Y."/>
            <person name="Mawaribuchi S."/>
            <person name="Jenkins J."/>
            <person name="Grimwood J."/>
            <person name="Schmutz J."/>
            <person name="Mitros T."/>
            <person name="Mozaffari S.V."/>
            <person name="Suzuki Y."/>
            <person name="Haramoto Y."/>
            <person name="Yamamoto T.S."/>
            <person name="Takagi C."/>
            <person name="Heald R."/>
            <person name="Miller K."/>
            <person name="Haudenschild C."/>
            <person name="Kitzman J."/>
            <person name="Nakayama T."/>
            <person name="Izutsu Y."/>
            <person name="Robert J."/>
            <person name="Fortriede J."/>
            <person name="Burns K."/>
            <person name="Lotay V."/>
            <person name="Karimi K."/>
            <person name="Yasuoka Y."/>
            <person name="Dichmann D.S."/>
            <person name="Flajnik M.F."/>
            <person name="Houston D.W."/>
            <person name="Shendure J."/>
            <person name="DuPasquier L."/>
            <person name="Vize P.D."/>
            <person name="Zorn A.M."/>
            <person name="Ito M."/>
            <person name="Marcotte E.M."/>
            <person name="Wallingford J.B."/>
            <person name="Ito Y."/>
            <person name="Asashima M."/>
            <person name="Ueno N."/>
            <person name="Matsuda Y."/>
            <person name="Veenstra G.J."/>
            <person name="Fujiyama A."/>
            <person name="Harland R.M."/>
            <person name="Taira M."/>
            <person name="Rokhsar D.S."/>
        </authorList>
    </citation>
    <scope>NUCLEOTIDE SEQUENCE [LARGE SCALE GENOMIC DNA]</scope>
    <source>
        <strain evidence="2">J</strain>
    </source>
</reference>
<dbReference type="EMBL" id="CM004468">
    <property type="protein sequence ID" value="OCT94305.1"/>
    <property type="molecule type" value="Genomic_DNA"/>
</dbReference>
<gene>
    <name evidence="1" type="ORF">XELAEV_18011973mg</name>
</gene>
<evidence type="ECO:0000313" key="1">
    <source>
        <dbReference type="EMBL" id="OCT94305.1"/>
    </source>
</evidence>
<dbReference type="AlphaFoldDB" id="A0A974DN76"/>
<evidence type="ECO:0000313" key="2">
    <source>
        <dbReference type="Proteomes" id="UP000694892"/>
    </source>
</evidence>